<dbReference type="EMBL" id="PVTD01000003">
    <property type="protein sequence ID" value="PRY24163.1"/>
    <property type="molecule type" value="Genomic_DNA"/>
</dbReference>
<evidence type="ECO:0000313" key="2">
    <source>
        <dbReference type="EMBL" id="PRY24163.1"/>
    </source>
</evidence>
<evidence type="ECO:0000313" key="3">
    <source>
        <dbReference type="Proteomes" id="UP000239480"/>
    </source>
</evidence>
<dbReference type="AlphaFoldDB" id="A0A2T0RSU9"/>
<dbReference type="Proteomes" id="UP000239480">
    <property type="component" value="Unassembled WGS sequence"/>
</dbReference>
<dbReference type="Pfam" id="PF00561">
    <property type="entry name" value="Abhydrolase_1"/>
    <property type="match status" value="1"/>
</dbReference>
<proteinExistence type="predicted"/>
<feature type="domain" description="AB hydrolase-1" evidence="1">
    <location>
        <begin position="59"/>
        <end position="171"/>
    </location>
</feature>
<dbReference type="PRINTS" id="PR00111">
    <property type="entry name" value="ABHYDROLASE"/>
</dbReference>
<dbReference type="GO" id="GO:0016787">
    <property type="term" value="F:hydrolase activity"/>
    <property type="evidence" value="ECO:0007669"/>
    <property type="project" value="UniProtKB-KW"/>
</dbReference>
<dbReference type="SUPFAM" id="SSF53474">
    <property type="entry name" value="alpha/beta-Hydrolases"/>
    <property type="match status" value="1"/>
</dbReference>
<keyword evidence="3" id="KW-1185">Reference proteome</keyword>
<dbReference type="PANTHER" id="PTHR43798:SF33">
    <property type="entry name" value="HYDROLASE, PUTATIVE (AFU_ORTHOLOGUE AFUA_2G14860)-RELATED"/>
    <property type="match status" value="1"/>
</dbReference>
<keyword evidence="2" id="KW-0378">Hydrolase</keyword>
<dbReference type="GO" id="GO:0016020">
    <property type="term" value="C:membrane"/>
    <property type="evidence" value="ECO:0007669"/>
    <property type="project" value="TreeGrafter"/>
</dbReference>
<sequence length="304" mass="32702">MSASVVVLALLLLLVAAWAVPELRRRPMGAKARAEALGEFAAIPGGRTHFRWFGPEDGPVVVCVHGLVTPSPIWEPMASGLAMDGYRVLTYDLWGRGYSARPLRKHTADLYCRQLSDLLDSQGVTGPVSLLGYSMGAAIATTFAAATPSRVDRLVLLAPGGLGCDPGQFFERCCRLPVVGDIIWGLHGGDDLVDATGPEERFPALPALIRVEVTTRGYLPSLLSSGRNMLAEDQAGAHKAIATAKIPVRAIWGRHDRVIPLSALGRLAQLNRNAQQSVLEAADHGLIYTHASECLKDVRAFLKR</sequence>
<dbReference type="InterPro" id="IPR000073">
    <property type="entry name" value="AB_hydrolase_1"/>
</dbReference>
<dbReference type="RefSeq" id="WP_106204552.1">
    <property type="nucleotide sequence ID" value="NZ_PVTD01000003.1"/>
</dbReference>
<organism evidence="2 3">
    <name type="scientific">Aliiruegeria haliotis</name>
    <dbReference type="NCBI Taxonomy" id="1280846"/>
    <lineage>
        <taxon>Bacteria</taxon>
        <taxon>Pseudomonadati</taxon>
        <taxon>Pseudomonadota</taxon>
        <taxon>Alphaproteobacteria</taxon>
        <taxon>Rhodobacterales</taxon>
        <taxon>Roseobacteraceae</taxon>
        <taxon>Aliiruegeria</taxon>
    </lineage>
</organism>
<name>A0A2T0RSU9_9RHOB</name>
<accession>A0A2T0RSU9</accession>
<dbReference type="Gene3D" id="3.40.50.1820">
    <property type="entry name" value="alpha/beta hydrolase"/>
    <property type="match status" value="1"/>
</dbReference>
<dbReference type="InterPro" id="IPR050266">
    <property type="entry name" value="AB_hydrolase_sf"/>
</dbReference>
<dbReference type="PANTHER" id="PTHR43798">
    <property type="entry name" value="MONOACYLGLYCEROL LIPASE"/>
    <property type="match status" value="1"/>
</dbReference>
<protein>
    <submittedName>
        <fullName evidence="2">Alpha-beta hydrolase superfamily lysophospholipase</fullName>
    </submittedName>
</protein>
<evidence type="ECO:0000259" key="1">
    <source>
        <dbReference type="Pfam" id="PF00561"/>
    </source>
</evidence>
<reference evidence="2 3" key="1">
    <citation type="submission" date="2018-03" db="EMBL/GenBank/DDBJ databases">
        <title>Genomic Encyclopedia of Archaeal and Bacterial Type Strains, Phase II (KMG-II): from individual species to whole genera.</title>
        <authorList>
            <person name="Goeker M."/>
        </authorList>
    </citation>
    <scope>NUCLEOTIDE SEQUENCE [LARGE SCALE GENOMIC DNA]</scope>
    <source>
        <strain evidence="2 3">DSM 29328</strain>
    </source>
</reference>
<dbReference type="InterPro" id="IPR029058">
    <property type="entry name" value="AB_hydrolase_fold"/>
</dbReference>
<dbReference type="OrthoDB" id="7267294at2"/>
<comment type="caution">
    <text evidence="2">The sequence shown here is derived from an EMBL/GenBank/DDBJ whole genome shotgun (WGS) entry which is preliminary data.</text>
</comment>
<gene>
    <name evidence="2" type="ORF">CLV78_10327</name>
</gene>